<dbReference type="Gene3D" id="3.90.550.10">
    <property type="entry name" value="Spore Coat Polysaccharide Biosynthesis Protein SpsA, Chain A"/>
    <property type="match status" value="1"/>
</dbReference>
<dbReference type="SUPFAM" id="SSF53448">
    <property type="entry name" value="Nucleotide-diphospho-sugar transferases"/>
    <property type="match status" value="1"/>
</dbReference>
<organism evidence="4 5">
    <name type="scientific">Fusibacillus kribbianus</name>
    <dbReference type="NCBI Taxonomy" id="3044208"/>
    <lineage>
        <taxon>Bacteria</taxon>
        <taxon>Bacillati</taxon>
        <taxon>Bacillota</taxon>
        <taxon>Clostridia</taxon>
        <taxon>Lachnospirales</taxon>
        <taxon>Lachnospiraceae</taxon>
        <taxon>Fusibacillus</taxon>
    </lineage>
</organism>
<dbReference type="InterPro" id="IPR001173">
    <property type="entry name" value="Glyco_trans_2-like"/>
</dbReference>
<accession>A0AAP4F0A9</accession>
<gene>
    <name evidence="4" type="ORF">QJ036_03580</name>
</gene>
<dbReference type="EMBL" id="JASGBQ010000003">
    <property type="protein sequence ID" value="MDI9241558.1"/>
    <property type="molecule type" value="Genomic_DNA"/>
</dbReference>
<protein>
    <submittedName>
        <fullName evidence="4">Glycosyltransferase family 2 protein</fullName>
        <ecNumber evidence="4">2.4.-.-</ecNumber>
    </submittedName>
</protein>
<evidence type="ECO:0000256" key="1">
    <source>
        <dbReference type="ARBA" id="ARBA00022676"/>
    </source>
</evidence>
<keyword evidence="2 4" id="KW-0808">Transferase</keyword>
<dbReference type="CDD" id="cd00761">
    <property type="entry name" value="Glyco_tranf_GTA_type"/>
    <property type="match status" value="1"/>
</dbReference>
<dbReference type="InterPro" id="IPR029044">
    <property type="entry name" value="Nucleotide-diphossugar_trans"/>
</dbReference>
<proteinExistence type="predicted"/>
<dbReference type="GO" id="GO:0016757">
    <property type="term" value="F:glycosyltransferase activity"/>
    <property type="evidence" value="ECO:0007669"/>
    <property type="project" value="UniProtKB-KW"/>
</dbReference>
<evidence type="ECO:0000313" key="4">
    <source>
        <dbReference type="EMBL" id="MDI9241558.1"/>
    </source>
</evidence>
<dbReference type="AlphaFoldDB" id="A0AAP4F0A9"/>
<name>A0AAP4F0A9_9FIRM</name>
<reference evidence="4 5" key="1">
    <citation type="submission" date="2023-05" db="EMBL/GenBank/DDBJ databases">
        <title>[ruminococcus] sp. nov., isolated from a pig farm feces dump.</title>
        <authorList>
            <person name="Chang Y.-H."/>
        </authorList>
    </citation>
    <scope>NUCLEOTIDE SEQUENCE [LARGE SCALE GENOMIC DNA]</scope>
    <source>
        <strain evidence="4 5">YH-rum2234</strain>
    </source>
</reference>
<evidence type="ECO:0000256" key="2">
    <source>
        <dbReference type="ARBA" id="ARBA00022679"/>
    </source>
</evidence>
<sequence>MISVIVPAFNVESTIIRTLDSILAQTYSEIEVIVVDDGSTDKTGRIIDTYSSQHKRVIVIHTQNQGVTAARLAGVEQASGEWIGFVDGDDEIEPDMYEMLLKNAEQYGADISHCGYQMIFSDGRISCFHNTGCLVQQDRTTGLKDLLDGSLVEPGLCNKLFHKTLFHSLLHTEVMDRSIKINEDLLMNYILFSNANMSIFQDTCKYHYLVRNTSTSRVSLNQQKVFDPIRVKQLILDMKIDGMTEAAEKAYIGTCVNVYNSLVLDRTGQFTLEQKTVWNLIKKHKEWIPLLSRKQQFLAYLILNWSIGYKPIYRFYAKYLLKNCYE</sequence>
<dbReference type="Proteomes" id="UP001300383">
    <property type="component" value="Unassembled WGS sequence"/>
</dbReference>
<keyword evidence="1 4" id="KW-0328">Glycosyltransferase</keyword>
<keyword evidence="5" id="KW-1185">Reference proteome</keyword>
<dbReference type="RefSeq" id="WP_283230065.1">
    <property type="nucleotide sequence ID" value="NZ_JASGBQ010000003.1"/>
</dbReference>
<evidence type="ECO:0000313" key="5">
    <source>
        <dbReference type="Proteomes" id="UP001300383"/>
    </source>
</evidence>
<evidence type="ECO:0000259" key="3">
    <source>
        <dbReference type="Pfam" id="PF00535"/>
    </source>
</evidence>
<dbReference type="EC" id="2.4.-.-" evidence="4"/>
<dbReference type="PANTHER" id="PTHR22916:SF51">
    <property type="entry name" value="GLYCOSYLTRANSFERASE EPSH-RELATED"/>
    <property type="match status" value="1"/>
</dbReference>
<dbReference type="Pfam" id="PF00535">
    <property type="entry name" value="Glycos_transf_2"/>
    <property type="match status" value="1"/>
</dbReference>
<dbReference type="PANTHER" id="PTHR22916">
    <property type="entry name" value="GLYCOSYLTRANSFERASE"/>
    <property type="match status" value="1"/>
</dbReference>
<comment type="caution">
    <text evidence="4">The sequence shown here is derived from an EMBL/GenBank/DDBJ whole genome shotgun (WGS) entry which is preliminary data.</text>
</comment>
<feature type="domain" description="Glycosyltransferase 2-like" evidence="3">
    <location>
        <begin position="3"/>
        <end position="125"/>
    </location>
</feature>